<feature type="domain" description="Mandelate racemase/muconate lactonizing enzyme C-terminal" evidence="4">
    <location>
        <begin position="147"/>
        <end position="243"/>
    </location>
</feature>
<comment type="cofactor">
    <cofactor evidence="1">
        <name>Mg(2+)</name>
        <dbReference type="ChEBI" id="CHEBI:18420"/>
    </cofactor>
</comment>
<dbReference type="PANTHER" id="PTHR13794:SF58">
    <property type="entry name" value="MITOCHONDRIAL ENOLASE SUPERFAMILY MEMBER 1"/>
    <property type="match status" value="1"/>
</dbReference>
<keyword evidence="2" id="KW-0479">Metal-binding</keyword>
<dbReference type="Pfam" id="PF02746">
    <property type="entry name" value="MR_MLE_N"/>
    <property type="match status" value="1"/>
</dbReference>
<keyword evidence="3" id="KW-0460">Magnesium</keyword>
<evidence type="ECO:0000256" key="1">
    <source>
        <dbReference type="ARBA" id="ARBA00001946"/>
    </source>
</evidence>
<dbReference type="CDD" id="cd03316">
    <property type="entry name" value="MR_like"/>
    <property type="match status" value="1"/>
</dbReference>
<organism evidence="5 6">
    <name type="scientific">Neolewinella marina</name>
    <dbReference type="NCBI Taxonomy" id="438751"/>
    <lineage>
        <taxon>Bacteria</taxon>
        <taxon>Pseudomonadati</taxon>
        <taxon>Bacteroidota</taxon>
        <taxon>Saprospiria</taxon>
        <taxon>Saprospirales</taxon>
        <taxon>Lewinellaceae</taxon>
        <taxon>Neolewinella</taxon>
    </lineage>
</organism>
<dbReference type="InterPro" id="IPR029065">
    <property type="entry name" value="Enolase_C-like"/>
</dbReference>
<dbReference type="SFLD" id="SFLDS00001">
    <property type="entry name" value="Enolase"/>
    <property type="match status" value="1"/>
</dbReference>
<evidence type="ECO:0000259" key="4">
    <source>
        <dbReference type="SMART" id="SM00922"/>
    </source>
</evidence>
<dbReference type="EMBL" id="PDLO01000005">
    <property type="protein sequence ID" value="PHK98074.1"/>
    <property type="molecule type" value="Genomic_DNA"/>
</dbReference>
<name>A0A2G0CDM1_9BACT</name>
<dbReference type="GO" id="GO:0016854">
    <property type="term" value="F:racemase and epimerase activity"/>
    <property type="evidence" value="ECO:0007669"/>
    <property type="project" value="UniProtKB-ARBA"/>
</dbReference>
<dbReference type="Gene3D" id="3.20.20.120">
    <property type="entry name" value="Enolase-like C-terminal domain"/>
    <property type="match status" value="1"/>
</dbReference>
<dbReference type="GO" id="GO:0000287">
    <property type="term" value="F:magnesium ion binding"/>
    <property type="evidence" value="ECO:0007669"/>
    <property type="project" value="TreeGrafter"/>
</dbReference>
<proteinExistence type="predicted"/>
<comment type="caution">
    <text evidence="5">The sequence shown here is derived from an EMBL/GenBank/DDBJ whole genome shotgun (WGS) entry which is preliminary data.</text>
</comment>
<dbReference type="OrthoDB" id="9796450at2"/>
<dbReference type="InterPro" id="IPR036849">
    <property type="entry name" value="Enolase-like_C_sf"/>
</dbReference>
<dbReference type="SFLD" id="SFLDG00179">
    <property type="entry name" value="mandelate_racemase"/>
    <property type="match status" value="1"/>
</dbReference>
<dbReference type="Gene3D" id="3.30.390.10">
    <property type="entry name" value="Enolase-like, N-terminal domain"/>
    <property type="match status" value="1"/>
</dbReference>
<dbReference type="SMART" id="SM00922">
    <property type="entry name" value="MR_MLE"/>
    <property type="match status" value="1"/>
</dbReference>
<dbReference type="GO" id="GO:0016836">
    <property type="term" value="F:hydro-lyase activity"/>
    <property type="evidence" value="ECO:0007669"/>
    <property type="project" value="TreeGrafter"/>
</dbReference>
<dbReference type="InterPro" id="IPR029017">
    <property type="entry name" value="Enolase-like_N"/>
</dbReference>
<dbReference type="Proteomes" id="UP000226437">
    <property type="component" value="Unassembled WGS sequence"/>
</dbReference>
<reference evidence="5 6" key="1">
    <citation type="submission" date="2017-10" db="EMBL/GenBank/DDBJ databases">
        <title>The draft genome sequence of Lewinella marina KCTC 32374.</title>
        <authorList>
            <person name="Wang K."/>
        </authorList>
    </citation>
    <scope>NUCLEOTIDE SEQUENCE [LARGE SCALE GENOMIC DNA]</scope>
    <source>
        <strain evidence="5 6">MKG-38</strain>
    </source>
</reference>
<dbReference type="PANTHER" id="PTHR13794">
    <property type="entry name" value="ENOLASE SUPERFAMILY, MANDELATE RACEMASE"/>
    <property type="match status" value="1"/>
</dbReference>
<evidence type="ECO:0000256" key="2">
    <source>
        <dbReference type="ARBA" id="ARBA00022723"/>
    </source>
</evidence>
<dbReference type="SUPFAM" id="SSF51604">
    <property type="entry name" value="Enolase C-terminal domain-like"/>
    <property type="match status" value="1"/>
</dbReference>
<dbReference type="InterPro" id="IPR013342">
    <property type="entry name" value="Mandelate_racemase_C"/>
</dbReference>
<sequence length="385" mass="42954">MSVKIASIETFLLSDRLEETFYFSQWAYSERRICVVKVTTDCGTVGWGEGYGPADVLAAGINLLKPLLIGRNPIEQETLWFEMYRKTLDYARRGVLVASISALDIALWDIKGKLLNQPVSALLGGRHRRRIKPYATGLYFSDGDNLAGRLAREAVGYVEQGFQAIKMKVGLSLRQDMENVRAVRQAIGPDTRLMVDANHAYSLREAAELCQKIERFDIGWFEEPVSPEQYNHYRDLRCKTSIPISGGECEYLRFGHHQLLKNECVDILQIDICSAGGLTEAKRVAALAATYGVEIVPHTWGTGIAFHTALHFIANLEPTPGRLFPPDCYIEYDRTSNGIRERLTLPAISMCNGFIAVPEGPGLGIEVDEDILNHYAQPKKTGISV</sequence>
<dbReference type="GO" id="GO:0016052">
    <property type="term" value="P:carbohydrate catabolic process"/>
    <property type="evidence" value="ECO:0007669"/>
    <property type="project" value="TreeGrafter"/>
</dbReference>
<evidence type="ECO:0000313" key="5">
    <source>
        <dbReference type="EMBL" id="PHK98074.1"/>
    </source>
</evidence>
<accession>A0A2G0CDM1</accession>
<protein>
    <submittedName>
        <fullName evidence="5">Galactonate dehydratase</fullName>
    </submittedName>
</protein>
<dbReference type="Pfam" id="PF13378">
    <property type="entry name" value="MR_MLE_C"/>
    <property type="match status" value="1"/>
</dbReference>
<gene>
    <name evidence="5" type="ORF">CGL56_12855</name>
</gene>
<dbReference type="InterPro" id="IPR046945">
    <property type="entry name" value="RHMD-like"/>
</dbReference>
<keyword evidence="6" id="KW-1185">Reference proteome</keyword>
<evidence type="ECO:0000313" key="6">
    <source>
        <dbReference type="Proteomes" id="UP000226437"/>
    </source>
</evidence>
<evidence type="ECO:0000256" key="3">
    <source>
        <dbReference type="ARBA" id="ARBA00022842"/>
    </source>
</evidence>
<dbReference type="SUPFAM" id="SSF54826">
    <property type="entry name" value="Enolase N-terminal domain-like"/>
    <property type="match status" value="1"/>
</dbReference>
<dbReference type="RefSeq" id="WP_099106972.1">
    <property type="nucleotide sequence ID" value="NZ_JAATJF010000002.1"/>
</dbReference>
<dbReference type="InterPro" id="IPR013341">
    <property type="entry name" value="Mandelate_racemase_N_dom"/>
</dbReference>
<dbReference type="AlphaFoldDB" id="A0A2G0CDM1"/>